<accession>A0ABU4HJF6</accession>
<dbReference type="Pfam" id="PF02776">
    <property type="entry name" value="TPP_enzyme_N"/>
    <property type="match status" value="1"/>
</dbReference>
<feature type="domain" description="Thiamine pyrophosphate enzyme central" evidence="5">
    <location>
        <begin position="189"/>
        <end position="320"/>
    </location>
</feature>
<dbReference type="PANTHER" id="PTHR18968">
    <property type="entry name" value="THIAMINE PYROPHOSPHATE ENZYMES"/>
    <property type="match status" value="1"/>
</dbReference>
<dbReference type="Pfam" id="PF02775">
    <property type="entry name" value="TPP_enzyme_C"/>
    <property type="match status" value="1"/>
</dbReference>
<dbReference type="PROSITE" id="PS00187">
    <property type="entry name" value="TPP_ENZYMES"/>
    <property type="match status" value="1"/>
</dbReference>
<proteinExistence type="inferred from homology"/>
<dbReference type="InterPro" id="IPR029035">
    <property type="entry name" value="DHS-like_NAD/FAD-binding_dom"/>
</dbReference>
<comment type="similarity">
    <text evidence="2 4">Belongs to the TPP enzyme family.</text>
</comment>
<evidence type="ECO:0000256" key="4">
    <source>
        <dbReference type="RuleBase" id="RU362132"/>
    </source>
</evidence>
<dbReference type="SUPFAM" id="SSF52518">
    <property type="entry name" value="Thiamin diphosphate-binding fold (THDP-binding)"/>
    <property type="match status" value="2"/>
</dbReference>
<comment type="cofactor">
    <cofactor evidence="1">
        <name>thiamine diphosphate</name>
        <dbReference type="ChEBI" id="CHEBI:58937"/>
    </cofactor>
</comment>
<evidence type="ECO:0000259" key="6">
    <source>
        <dbReference type="Pfam" id="PF02775"/>
    </source>
</evidence>
<dbReference type="EMBL" id="JAWSTH010000005">
    <property type="protein sequence ID" value="MDW5593447.1"/>
    <property type="molecule type" value="Genomic_DNA"/>
</dbReference>
<dbReference type="CDD" id="cd00568">
    <property type="entry name" value="TPP_enzymes"/>
    <property type="match status" value="1"/>
</dbReference>
<evidence type="ECO:0000313" key="8">
    <source>
        <dbReference type="EMBL" id="MDW5593447.1"/>
    </source>
</evidence>
<dbReference type="InterPro" id="IPR029061">
    <property type="entry name" value="THDP-binding"/>
</dbReference>
<keyword evidence="9" id="KW-1185">Reference proteome</keyword>
<dbReference type="SUPFAM" id="SSF52467">
    <property type="entry name" value="DHS-like NAD/FAD-binding domain"/>
    <property type="match status" value="1"/>
</dbReference>
<reference evidence="9" key="1">
    <citation type="submission" date="2023-07" db="EMBL/GenBank/DDBJ databases">
        <title>Conexibacter stalactiti sp. nov., isolated from stalactites in a lava cave and emended description of the genus Conexibacter.</title>
        <authorList>
            <person name="Lee S.D."/>
        </authorList>
    </citation>
    <scope>NUCLEOTIDE SEQUENCE [LARGE SCALE GENOMIC DNA]</scope>
    <source>
        <strain evidence="9">KCTC 39840</strain>
    </source>
</reference>
<evidence type="ECO:0000256" key="2">
    <source>
        <dbReference type="ARBA" id="ARBA00007812"/>
    </source>
</evidence>
<dbReference type="GO" id="GO:0047435">
    <property type="term" value="F:5-guanidino-2-oxopentanoate decarboxylase activity"/>
    <property type="evidence" value="ECO:0007669"/>
    <property type="project" value="UniProtKB-EC"/>
</dbReference>
<evidence type="ECO:0000256" key="1">
    <source>
        <dbReference type="ARBA" id="ARBA00001964"/>
    </source>
</evidence>
<evidence type="ECO:0000259" key="5">
    <source>
        <dbReference type="Pfam" id="PF00205"/>
    </source>
</evidence>
<name>A0ABU4HJF6_9ACTN</name>
<keyword evidence="8" id="KW-0456">Lyase</keyword>
<evidence type="ECO:0000259" key="7">
    <source>
        <dbReference type="Pfam" id="PF02776"/>
    </source>
</evidence>
<dbReference type="NCBIfam" id="NF005712">
    <property type="entry name" value="PRK07524.1"/>
    <property type="match status" value="1"/>
</dbReference>
<keyword evidence="3 4" id="KW-0786">Thiamine pyrophosphate</keyword>
<dbReference type="CDD" id="cd07035">
    <property type="entry name" value="TPP_PYR_POX_like"/>
    <property type="match status" value="1"/>
</dbReference>
<protein>
    <submittedName>
        <fullName evidence="8">5-guanidino-2-oxopentanoate decarboxylase</fullName>
        <ecNumber evidence="8">4.1.1.75</ecNumber>
    </submittedName>
</protein>
<feature type="domain" description="Thiamine pyrophosphate enzyme TPP-binding" evidence="6">
    <location>
        <begin position="393"/>
        <end position="531"/>
    </location>
</feature>
<feature type="domain" description="Thiamine pyrophosphate enzyme N-terminal TPP-binding" evidence="7">
    <location>
        <begin position="1"/>
        <end position="113"/>
    </location>
</feature>
<dbReference type="EC" id="4.1.1.75" evidence="8"/>
<dbReference type="Gene3D" id="3.40.50.970">
    <property type="match status" value="2"/>
</dbReference>
<comment type="caution">
    <text evidence="8">The sequence shown here is derived from an EMBL/GenBank/DDBJ whole genome shotgun (WGS) entry which is preliminary data.</text>
</comment>
<evidence type="ECO:0000313" key="9">
    <source>
        <dbReference type="Proteomes" id="UP001284601"/>
    </source>
</evidence>
<dbReference type="InterPro" id="IPR000399">
    <property type="entry name" value="TPP-bd_CS"/>
</dbReference>
<gene>
    <name evidence="8" type="ORF">R7226_03805</name>
</gene>
<organism evidence="8 9">
    <name type="scientific">Conexibacter stalactiti</name>
    <dbReference type="NCBI Taxonomy" id="1940611"/>
    <lineage>
        <taxon>Bacteria</taxon>
        <taxon>Bacillati</taxon>
        <taxon>Actinomycetota</taxon>
        <taxon>Thermoleophilia</taxon>
        <taxon>Solirubrobacterales</taxon>
        <taxon>Conexibacteraceae</taxon>
        <taxon>Conexibacter</taxon>
    </lineage>
</organism>
<dbReference type="Gene3D" id="3.40.50.1220">
    <property type="entry name" value="TPP-binding domain"/>
    <property type="match status" value="1"/>
</dbReference>
<dbReference type="Pfam" id="PF00205">
    <property type="entry name" value="TPP_enzyme_M"/>
    <property type="match status" value="1"/>
</dbReference>
<dbReference type="RefSeq" id="WP_318595708.1">
    <property type="nucleotide sequence ID" value="NZ_JAWSTH010000005.1"/>
</dbReference>
<dbReference type="InterPro" id="IPR045229">
    <property type="entry name" value="TPP_enz"/>
</dbReference>
<dbReference type="InterPro" id="IPR011766">
    <property type="entry name" value="TPP_enzyme_TPP-bd"/>
</dbReference>
<sequence length="536" mass="55433">MTGGEVVVRTLAAHGVEHVFGIPGTHNLELYRHLGAHGIAHVTPRHEQGAGYAADGYARVSARPGVCLVTAGPALMNVLVAATTAYADSIPMLVVSPGLPRGLEGRDSGFLHELKDASGGVGRLLAWSRRVESAEEAGETIAEAFAGFRTERPRPVHVEVPLDVLEGATDPFAAAIRPAAVVAPDPDAIEQAADLLARARGAASIVVGGGARGAAAEVLRMAERLGAPVLSTTNGKAVLDENHPLAVGVALRSPRAWQHLHGERVVLAIGTELADTDLAGQRAEFGGTLLRIDVDRAQLHRNAVADLPLLGDAAAVLRRLEASLDERGVRAGAEGADGHRDGVACAAALRAALDQGSAAIGAPWAPICEALTDVLEPDAIVAGDSARVCYMGLTRPLWRRVPSSYLYPTGASTLGYGLPAAIGAKVARPDRQVVAVMGDGGLMFTLPELATAVELKLPLPLVVATDGGYGQIRGQMIERGIAPVGVDLLAPDFATVARGLGARGETLDGADNLPDALARALAADGPTLIDMRMEDR</sequence>
<dbReference type="Proteomes" id="UP001284601">
    <property type="component" value="Unassembled WGS sequence"/>
</dbReference>
<dbReference type="PANTHER" id="PTHR18968:SF13">
    <property type="entry name" value="ACETOLACTATE SYNTHASE CATALYTIC SUBUNIT, MITOCHONDRIAL"/>
    <property type="match status" value="1"/>
</dbReference>
<dbReference type="InterPro" id="IPR012001">
    <property type="entry name" value="Thiamin_PyroP_enz_TPP-bd_dom"/>
</dbReference>
<dbReference type="InterPro" id="IPR012000">
    <property type="entry name" value="Thiamin_PyroP_enz_cen_dom"/>
</dbReference>
<evidence type="ECO:0000256" key="3">
    <source>
        <dbReference type="ARBA" id="ARBA00023052"/>
    </source>
</evidence>